<reference evidence="2 3" key="1">
    <citation type="submission" date="2016-10" db="EMBL/GenBank/DDBJ databases">
        <authorList>
            <person name="de Groot N.N."/>
        </authorList>
    </citation>
    <scope>NUCLEOTIDE SEQUENCE [LARGE SCALE GENOMIC DNA]</scope>
    <source>
        <strain evidence="2 3">DSM 18346</strain>
    </source>
</reference>
<dbReference type="EMBL" id="FNFP01000003">
    <property type="protein sequence ID" value="SDK68784.1"/>
    <property type="molecule type" value="Genomic_DNA"/>
</dbReference>
<sequence length="89" mass="10498">MYTLSHEDKICKVDGDQLHYAGKKYMGSEIEYIPATMKIVHIYQENWEYRTCRKEERAYLKQVKIDSPLLQHSMASPSSIYMGLLIAYF</sequence>
<dbReference type="STRING" id="393762.SAMN05660472_01774"/>
<evidence type="ECO:0000313" key="3">
    <source>
        <dbReference type="Proteomes" id="UP000198718"/>
    </source>
</evidence>
<dbReference type="InterPro" id="IPR024474">
    <property type="entry name" value="Znf_dom_IS66"/>
</dbReference>
<dbReference type="AlphaFoldDB" id="A0A1G9DY39"/>
<dbReference type="Pfam" id="PF13005">
    <property type="entry name" value="zf-IS66"/>
    <property type="match status" value="1"/>
</dbReference>
<proteinExistence type="predicted"/>
<feature type="domain" description="Transposase IS66 zinc-finger binding" evidence="1">
    <location>
        <begin position="8"/>
        <end position="52"/>
    </location>
</feature>
<gene>
    <name evidence="2" type="ORF">SAMN05660472_01774</name>
</gene>
<dbReference type="Proteomes" id="UP000198718">
    <property type="component" value="Unassembled WGS sequence"/>
</dbReference>
<evidence type="ECO:0000259" key="1">
    <source>
        <dbReference type="Pfam" id="PF13005"/>
    </source>
</evidence>
<dbReference type="RefSeq" id="WP_090553349.1">
    <property type="nucleotide sequence ID" value="NZ_FNFP01000003.1"/>
</dbReference>
<name>A0A1G9DY39_9FIRM</name>
<organism evidence="2 3">
    <name type="scientific">Natronincola ferrireducens</name>
    <dbReference type="NCBI Taxonomy" id="393762"/>
    <lineage>
        <taxon>Bacteria</taxon>
        <taxon>Bacillati</taxon>
        <taxon>Bacillota</taxon>
        <taxon>Clostridia</taxon>
        <taxon>Peptostreptococcales</taxon>
        <taxon>Natronincolaceae</taxon>
        <taxon>Natronincola</taxon>
    </lineage>
</organism>
<keyword evidence="3" id="KW-1185">Reference proteome</keyword>
<accession>A0A1G9DY39</accession>
<protein>
    <recommendedName>
        <fullName evidence="1">Transposase IS66 zinc-finger binding domain-containing protein</fullName>
    </recommendedName>
</protein>
<dbReference type="OrthoDB" id="9760067at2"/>
<evidence type="ECO:0000313" key="2">
    <source>
        <dbReference type="EMBL" id="SDK68784.1"/>
    </source>
</evidence>